<dbReference type="EMBL" id="JACCEV010000003">
    <property type="protein sequence ID" value="NYT86551.1"/>
    <property type="molecule type" value="Genomic_DNA"/>
</dbReference>
<dbReference type="Proteomes" id="UP000554144">
    <property type="component" value="Unassembled WGS sequence"/>
</dbReference>
<name>A0A853GW41_9BURK</name>
<sequence length="295" mass="32580">MRFDVTDLRLFLNIHEAGTITDGAQRSHITLASASERVKGMEEAIGVALLLRGRRGVQLTPAGRTLLHHARSVLQQVDRMRGELDLYGQGLKGHVRLLCNTAALSEYLPDILGGFLAQYPQISVDLEERMSYDIADAIRSGIADIGIVADSVDLQGLETHTFLSDPLTLIVPMNHELAQRKSVSFAEVIHHDFIGLTEGSALQEHIAHHARKAGKHLGYRIRLRSLDATCRMVGQGIGIGIVPKATATRLARTARIKQIPLADTWARRDLVLCVRPANELPVYVRQMMNFILSAH</sequence>
<keyword evidence="3" id="KW-0238">DNA-binding</keyword>
<dbReference type="GO" id="GO:0003677">
    <property type="term" value="F:DNA binding"/>
    <property type="evidence" value="ECO:0007669"/>
    <property type="project" value="UniProtKB-KW"/>
</dbReference>
<keyword evidence="7" id="KW-1185">Reference proteome</keyword>
<keyword evidence="4" id="KW-0804">Transcription</keyword>
<evidence type="ECO:0000256" key="1">
    <source>
        <dbReference type="ARBA" id="ARBA00009437"/>
    </source>
</evidence>
<dbReference type="AlphaFoldDB" id="A0A853GW41"/>
<gene>
    <name evidence="6" type="ORF">H0A62_13140</name>
</gene>
<dbReference type="Gene3D" id="1.10.10.10">
    <property type="entry name" value="Winged helix-like DNA-binding domain superfamily/Winged helix DNA-binding domain"/>
    <property type="match status" value="1"/>
</dbReference>
<evidence type="ECO:0000313" key="7">
    <source>
        <dbReference type="Proteomes" id="UP000554144"/>
    </source>
</evidence>
<feature type="domain" description="HTH lysR-type" evidence="5">
    <location>
        <begin position="3"/>
        <end position="60"/>
    </location>
</feature>
<comment type="similarity">
    <text evidence="1">Belongs to the LysR transcriptional regulatory family.</text>
</comment>
<dbReference type="GO" id="GO:0003700">
    <property type="term" value="F:DNA-binding transcription factor activity"/>
    <property type="evidence" value="ECO:0007669"/>
    <property type="project" value="InterPro"/>
</dbReference>
<evidence type="ECO:0000256" key="3">
    <source>
        <dbReference type="ARBA" id="ARBA00023125"/>
    </source>
</evidence>
<comment type="caution">
    <text evidence="6">The sequence shown here is derived from an EMBL/GenBank/DDBJ whole genome shotgun (WGS) entry which is preliminary data.</text>
</comment>
<organism evidence="6 7">
    <name type="scientific">Pollutimonas harenae</name>
    <dbReference type="NCBI Taxonomy" id="657015"/>
    <lineage>
        <taxon>Bacteria</taxon>
        <taxon>Pseudomonadati</taxon>
        <taxon>Pseudomonadota</taxon>
        <taxon>Betaproteobacteria</taxon>
        <taxon>Burkholderiales</taxon>
        <taxon>Alcaligenaceae</taxon>
        <taxon>Pollutimonas</taxon>
    </lineage>
</organism>
<evidence type="ECO:0000256" key="4">
    <source>
        <dbReference type="ARBA" id="ARBA00023163"/>
    </source>
</evidence>
<dbReference type="InterPro" id="IPR005119">
    <property type="entry name" value="LysR_subst-bd"/>
</dbReference>
<dbReference type="Pfam" id="PF03466">
    <property type="entry name" value="LysR_substrate"/>
    <property type="match status" value="1"/>
</dbReference>
<dbReference type="RefSeq" id="WP_130040149.1">
    <property type="nucleotide sequence ID" value="NZ_JACCEV010000003.1"/>
</dbReference>
<dbReference type="SUPFAM" id="SSF46785">
    <property type="entry name" value="Winged helix' DNA-binding domain"/>
    <property type="match status" value="1"/>
</dbReference>
<evidence type="ECO:0000259" key="5">
    <source>
        <dbReference type="PROSITE" id="PS50931"/>
    </source>
</evidence>
<dbReference type="Gene3D" id="3.40.190.290">
    <property type="match status" value="1"/>
</dbReference>
<accession>A0A853GW41</accession>
<dbReference type="InterPro" id="IPR000847">
    <property type="entry name" value="LysR_HTH_N"/>
</dbReference>
<dbReference type="PANTHER" id="PTHR30419:SF2">
    <property type="entry name" value="LYSR FAMILY TRANSCRIPTIONAL REGULATOR"/>
    <property type="match status" value="1"/>
</dbReference>
<dbReference type="InterPro" id="IPR036388">
    <property type="entry name" value="WH-like_DNA-bd_sf"/>
</dbReference>
<evidence type="ECO:0000313" key="6">
    <source>
        <dbReference type="EMBL" id="NYT86551.1"/>
    </source>
</evidence>
<dbReference type="GO" id="GO:0005829">
    <property type="term" value="C:cytosol"/>
    <property type="evidence" value="ECO:0007669"/>
    <property type="project" value="TreeGrafter"/>
</dbReference>
<dbReference type="InterPro" id="IPR050950">
    <property type="entry name" value="HTH-type_LysR_regulators"/>
</dbReference>
<proteinExistence type="inferred from homology"/>
<reference evidence="6 7" key="1">
    <citation type="submission" date="2020-07" db="EMBL/GenBank/DDBJ databases">
        <title>Taxonomic revisions and descriptions of new bacterial species based on genomic comparisons in the high-G+C-content subgroup of the family Alcaligenaceae.</title>
        <authorList>
            <person name="Szabo A."/>
            <person name="Felfoldi T."/>
        </authorList>
    </citation>
    <scope>NUCLEOTIDE SEQUENCE [LARGE SCALE GENOMIC DNA]</scope>
    <source>
        <strain evidence="6 7">DSM 25667</strain>
    </source>
</reference>
<dbReference type="OrthoDB" id="9785974at2"/>
<dbReference type="CDD" id="cd08421">
    <property type="entry name" value="PBP2_LTTR_like_1"/>
    <property type="match status" value="1"/>
</dbReference>
<dbReference type="SUPFAM" id="SSF53850">
    <property type="entry name" value="Periplasmic binding protein-like II"/>
    <property type="match status" value="1"/>
</dbReference>
<dbReference type="PANTHER" id="PTHR30419">
    <property type="entry name" value="HTH-TYPE TRANSCRIPTIONAL REGULATOR YBHD"/>
    <property type="match status" value="1"/>
</dbReference>
<keyword evidence="2" id="KW-0805">Transcription regulation</keyword>
<dbReference type="Pfam" id="PF00126">
    <property type="entry name" value="HTH_1"/>
    <property type="match status" value="1"/>
</dbReference>
<dbReference type="InterPro" id="IPR036390">
    <property type="entry name" value="WH_DNA-bd_sf"/>
</dbReference>
<protein>
    <submittedName>
        <fullName evidence="6">LysR family transcriptional regulator</fullName>
    </submittedName>
</protein>
<dbReference type="PROSITE" id="PS50931">
    <property type="entry name" value="HTH_LYSR"/>
    <property type="match status" value="1"/>
</dbReference>
<evidence type="ECO:0000256" key="2">
    <source>
        <dbReference type="ARBA" id="ARBA00023015"/>
    </source>
</evidence>